<dbReference type="InterPro" id="IPR036291">
    <property type="entry name" value="NAD(P)-bd_dom_sf"/>
</dbReference>
<comment type="caution">
    <text evidence="8">The sequence shown here is derived from an EMBL/GenBank/DDBJ whole genome shotgun (WGS) entry which is preliminary data.</text>
</comment>
<dbReference type="InterPro" id="IPR013149">
    <property type="entry name" value="ADH-like_C"/>
</dbReference>
<evidence type="ECO:0000256" key="5">
    <source>
        <dbReference type="ARBA" id="ARBA00023002"/>
    </source>
</evidence>
<keyword evidence="3 6" id="KW-0479">Metal-binding</keyword>
<dbReference type="InterPro" id="IPR011032">
    <property type="entry name" value="GroES-like_sf"/>
</dbReference>
<dbReference type="Pfam" id="PF08240">
    <property type="entry name" value="ADH_N"/>
    <property type="match status" value="1"/>
</dbReference>
<organism evidence="8 9">
    <name type="scientific">Nocardioides vastitatis</name>
    <dbReference type="NCBI Taxonomy" id="2568655"/>
    <lineage>
        <taxon>Bacteria</taxon>
        <taxon>Bacillati</taxon>
        <taxon>Actinomycetota</taxon>
        <taxon>Actinomycetes</taxon>
        <taxon>Propionibacteriales</taxon>
        <taxon>Nocardioidaceae</taxon>
        <taxon>Nocardioides</taxon>
    </lineage>
</organism>
<dbReference type="InterPro" id="IPR002328">
    <property type="entry name" value="ADH_Zn_CS"/>
</dbReference>
<evidence type="ECO:0000313" key="9">
    <source>
        <dbReference type="Proteomes" id="UP001596072"/>
    </source>
</evidence>
<evidence type="ECO:0000256" key="3">
    <source>
        <dbReference type="ARBA" id="ARBA00022723"/>
    </source>
</evidence>
<reference evidence="9" key="1">
    <citation type="journal article" date="2019" name="Int. J. Syst. Evol. Microbiol.">
        <title>The Global Catalogue of Microorganisms (GCM) 10K type strain sequencing project: providing services to taxonomists for standard genome sequencing and annotation.</title>
        <authorList>
            <consortium name="The Broad Institute Genomics Platform"/>
            <consortium name="The Broad Institute Genome Sequencing Center for Infectious Disease"/>
            <person name="Wu L."/>
            <person name="Ma J."/>
        </authorList>
    </citation>
    <scope>NUCLEOTIDE SEQUENCE [LARGE SCALE GENOMIC DNA]</scope>
    <source>
        <strain evidence="9">YIM 94188</strain>
    </source>
</reference>
<feature type="domain" description="Enoyl reductase (ER)" evidence="7">
    <location>
        <begin position="12"/>
        <end position="364"/>
    </location>
</feature>
<name>A0ABW0ZEP3_9ACTN</name>
<dbReference type="Proteomes" id="UP001596072">
    <property type="component" value="Unassembled WGS sequence"/>
</dbReference>
<protein>
    <submittedName>
        <fullName evidence="8">NAD(P)-dependent alcohol dehydrogenase</fullName>
    </submittedName>
</protein>
<dbReference type="SMART" id="SM00829">
    <property type="entry name" value="PKS_ER"/>
    <property type="match status" value="1"/>
</dbReference>
<dbReference type="InterPro" id="IPR013154">
    <property type="entry name" value="ADH-like_N"/>
</dbReference>
<comment type="similarity">
    <text evidence="2 6">Belongs to the zinc-containing alcohol dehydrogenase family.</text>
</comment>
<sequence length="370" mass="38141">MYIQAAVLRERGGAFKIEDVELAEPGRGEVLIEIAGTGFCHTDLLPRIDGFMAQPPLILGHEGAGVVTATGTDVTDVAVGSHVVLSFDHCGTCRACTDGHPAYCRSFWGRNMVGRSSADEARAHDIAGTPIGARWFGQSSFASHAVVEARNVVPVPDDVPLELLGPLACGVLTGAGSVFRVLRVAEGESTAIYGAGTVGLSAVMAAAAADAEHVIAVDRHHSRLELALELGATHVVDSAGLSAGEIARQVKEIAKGGTDTALDTTGAPMVVAAAVAALRAQGTLGLVSAVAGPFDLPGDALATGKTITGILEGDAVPRALIPELIDLWRQGRLPFDRLIRTYPMTDINQAEADMASGHTIKAVLIPGAAT</sequence>
<evidence type="ECO:0000256" key="4">
    <source>
        <dbReference type="ARBA" id="ARBA00022833"/>
    </source>
</evidence>
<dbReference type="RefSeq" id="WP_136432897.1">
    <property type="nucleotide sequence ID" value="NZ_JBHSNS010000004.1"/>
</dbReference>
<evidence type="ECO:0000313" key="8">
    <source>
        <dbReference type="EMBL" id="MFC5729356.1"/>
    </source>
</evidence>
<gene>
    <name evidence="8" type="ORF">ACFPQB_10545</name>
</gene>
<dbReference type="EMBL" id="JBHSNS010000004">
    <property type="protein sequence ID" value="MFC5729356.1"/>
    <property type="molecule type" value="Genomic_DNA"/>
</dbReference>
<dbReference type="CDD" id="cd08278">
    <property type="entry name" value="benzyl_alcohol_DH"/>
    <property type="match status" value="1"/>
</dbReference>
<evidence type="ECO:0000256" key="2">
    <source>
        <dbReference type="ARBA" id="ARBA00008072"/>
    </source>
</evidence>
<dbReference type="PROSITE" id="PS00059">
    <property type="entry name" value="ADH_ZINC"/>
    <property type="match status" value="1"/>
</dbReference>
<evidence type="ECO:0000256" key="6">
    <source>
        <dbReference type="RuleBase" id="RU361277"/>
    </source>
</evidence>
<dbReference type="Gene3D" id="3.90.180.10">
    <property type="entry name" value="Medium-chain alcohol dehydrogenases, catalytic domain"/>
    <property type="match status" value="1"/>
</dbReference>
<dbReference type="Gene3D" id="3.40.50.720">
    <property type="entry name" value="NAD(P)-binding Rossmann-like Domain"/>
    <property type="match status" value="1"/>
</dbReference>
<evidence type="ECO:0000256" key="1">
    <source>
        <dbReference type="ARBA" id="ARBA00001947"/>
    </source>
</evidence>
<accession>A0ABW0ZEP3</accession>
<keyword evidence="9" id="KW-1185">Reference proteome</keyword>
<dbReference type="PANTHER" id="PTHR43350">
    <property type="entry name" value="NAD-DEPENDENT ALCOHOL DEHYDROGENASE"/>
    <property type="match status" value="1"/>
</dbReference>
<proteinExistence type="inferred from homology"/>
<comment type="cofactor">
    <cofactor evidence="1 6">
        <name>Zn(2+)</name>
        <dbReference type="ChEBI" id="CHEBI:29105"/>
    </cofactor>
</comment>
<evidence type="ECO:0000259" key="7">
    <source>
        <dbReference type="SMART" id="SM00829"/>
    </source>
</evidence>
<dbReference type="SUPFAM" id="SSF50129">
    <property type="entry name" value="GroES-like"/>
    <property type="match status" value="1"/>
</dbReference>
<dbReference type="Pfam" id="PF00107">
    <property type="entry name" value="ADH_zinc_N"/>
    <property type="match status" value="1"/>
</dbReference>
<dbReference type="SUPFAM" id="SSF51735">
    <property type="entry name" value="NAD(P)-binding Rossmann-fold domains"/>
    <property type="match status" value="1"/>
</dbReference>
<keyword evidence="5" id="KW-0560">Oxidoreductase</keyword>
<dbReference type="InterPro" id="IPR020843">
    <property type="entry name" value="ER"/>
</dbReference>
<dbReference type="PANTHER" id="PTHR43350:SF21">
    <property type="entry name" value="S-NITROSOMYCOTHIOL REDUCTASE MSCR"/>
    <property type="match status" value="1"/>
</dbReference>
<keyword evidence="4 6" id="KW-0862">Zinc</keyword>